<feature type="compositionally biased region" description="Pro residues" evidence="13">
    <location>
        <begin position="212"/>
        <end position="240"/>
    </location>
</feature>
<feature type="compositionally biased region" description="Pro residues" evidence="13">
    <location>
        <begin position="558"/>
        <end position="577"/>
    </location>
</feature>
<evidence type="ECO:0000313" key="16">
    <source>
        <dbReference type="RefSeq" id="XP_026147260.1"/>
    </source>
</evidence>
<feature type="compositionally biased region" description="Basic and acidic residues" evidence="13">
    <location>
        <begin position="803"/>
        <end position="826"/>
    </location>
</feature>
<feature type="compositionally biased region" description="Gly residues" evidence="13">
    <location>
        <begin position="38"/>
        <end position="51"/>
    </location>
</feature>
<feature type="region of interest" description="Disordered" evidence="13">
    <location>
        <begin position="406"/>
        <end position="1198"/>
    </location>
</feature>
<sequence length="1813" mass="203319">MHPSWGAYGGGPQPPPHFGPRPHQFRGAQPPVAVAAAAGGGGGGGGGGGYGAPSLPASSNFSSLHEQHLQQMQQLQQLHQKQLQSVLHHSGNTSSGSGPPYWQTSPNSFQDPSALRGPAGPPQPQLQPPPPDPQPPAPEPPSSLSPAVKTPAPAPQVSEASASVADEKPDFSSMSLQEQQEYWYQQHRQNLQKLKNEKAKQNQNSSNGSNAPAPPPPVEPPKSTPPPPPPKEEPPPPPPPEESKPSGITDTGDPAEAARLQQLQAAAAHWQHVQHQRASIQYQALMQEHAQLQHVLQQYQQVIQQPAHLQTMPFEMQLQHYEMQQQRFAPLYQEWDRHFNLWLEQFQTYPHKDQLHDYEAQWRQWQEQMNSTSAHLQERVTSLRAMQHQYGTAPSYGGLMGPYGQHRLPGPDGNMHLANPGLPSMPPPVKMDAMPGSSPQVPPPTGPVIPHGPSPAEPFPSPGSNSVSETSKTAGPPGLGVRPPGPPGSHGPPGPHGSHGPPGSHGPHGPPGPHGPQGRFDGPRFDGPRGPRFEQPFQQRFSAPPRFDGGQRFNRPPRGNPPHPGPPARPENPPRPNAPTRFERPPVPPQQPGYGAQSSPVPGVQTKQTSEKPDAPPVAQSQTGPEKNKSGQDQNIKKGGASTGPSLTDDILDSVDGFFIQSGPIPQTKDTTSDNITADTAKQDKVKEDTTKPSLPTKSPNTTNTNSQKPSSQPTLSKTNNVTNRPLQQAKPPHDKFKTDTPMEAPRGPHVMNQTGPPQVTRGRGRGQGPVPLRGRGRARGRGQYGGQMVDPNCQREIMSEDPYDHQQPEDVTHGEDQDSAWKDPSLEGPGEMDDQEAPHEMWHPEEEHFPEEYYEMPKERGPSVGHREHPDTTHPDENWEEEPQEYWEEEEPYWTERRPPMYGRPPFPPGGPRRPPFHPRFMLHGPRRPPPPGPPHGPPHMGPRGMMGPRFRRGLGPWGPPPPRHDMVERDMRPPAPHEILAREPAGPLGYEEEMDREPGWAHPRGRGLRRPPMPPHEMEIRRPPMRPPIPRERWHVPPPHEEENYEEEYPYGAEDDTYRRPTREYQDYKQDDECYGSREEWDREQPDQDFPPRRPPEHIREEHWLEGRERSFPYDDENRYREERRGPPYQERDRDPPYHSRSEWDRSPPPPARDYSHPVGETEPCYEHNTEPLAGLPAPQAQDTPLEQSSPSATKTVLALSQRQHEIILKAAQELKLIRELQESNKVLGEASNTESAGLPSELPAGILGLEIPPEVKSALQATNLLSETGQTNQSLEAGLPSSNQSTGFLHSSSPAPTASFIAKTVDYGHGRDPGATVERISYGERIVLRPAPPPSERSYEKELLGLRDPYYDRRSDPYGGPRDYDRDWERDPYREKPHLDYERERYERDRFLREERPPLGPRPGHRDRERDHPSRSSRDREVYNRASYDRSSYERSLEHYDHGSSSYGSDRRSYPDERPPPPTSLPPSAPVAPPRVEKKPETKNAEDILKPPGRSARPDRIVVIMRGLPGSGKSHVAKLIRDKEVECGGAPPRVLGLDDYFMTEVEKVEKDPDSGKRVKTKVLEYEYEPEMEDTYRSSMLKTFKKTLDDGFFPFIILDAINDKVKYFDQFWSAAKTKGFEVYLAEITTDHQTCAKRNIHGRILKDITKLASGWESAPPHMVRLDIRSLLQDAAIEDVEMEDFNPSEEEPKSEVKQEDDDETDLGYLPKSKWEMDTSEAKLDKLDGLAGGGKRKRETDVSGMEDFLQLPDDYASRMSEPGKKRVRWADLEEKKDADRKRAIGFVVGQTDWEKITDESGQLAQRALNRTKYF</sequence>
<keyword evidence="5" id="KW-0832">Ubl conjugation</keyword>
<evidence type="ECO:0000256" key="6">
    <source>
        <dbReference type="ARBA" id="ARBA00023015"/>
    </source>
</evidence>
<evidence type="ECO:0000256" key="11">
    <source>
        <dbReference type="ARBA" id="ARBA00068971"/>
    </source>
</evidence>
<feature type="compositionally biased region" description="Low complexity" evidence="13">
    <location>
        <begin position="692"/>
        <end position="712"/>
    </location>
</feature>
<feature type="compositionally biased region" description="Pro residues" evidence="13">
    <location>
        <begin position="929"/>
        <end position="942"/>
    </location>
</feature>
<feature type="compositionally biased region" description="Basic and acidic residues" evidence="13">
    <location>
        <begin position="732"/>
        <end position="741"/>
    </location>
</feature>
<feature type="compositionally biased region" description="Polar residues" evidence="13">
    <location>
        <begin position="713"/>
        <end position="727"/>
    </location>
</feature>
<feature type="compositionally biased region" description="Basic and acidic residues" evidence="13">
    <location>
        <begin position="1058"/>
        <end position="1148"/>
    </location>
</feature>
<feature type="compositionally biased region" description="Basic and acidic residues" evidence="13">
    <location>
        <begin position="964"/>
        <end position="974"/>
    </location>
</feature>
<dbReference type="PANTHER" id="PTHR13413:SF0">
    <property type="entry name" value="YLP MOTIF-CONTAINING PROTEIN 1"/>
    <property type="match status" value="1"/>
</dbReference>
<evidence type="ECO:0000259" key="14">
    <source>
        <dbReference type="Pfam" id="PF26583"/>
    </source>
</evidence>
<proteinExistence type="predicted"/>
<feature type="compositionally biased region" description="Basic and acidic residues" evidence="13">
    <location>
        <begin position="1031"/>
        <end position="1044"/>
    </location>
</feature>
<dbReference type="Proteomes" id="UP000515129">
    <property type="component" value="Chromosome 20"/>
</dbReference>
<reference evidence="16" key="1">
    <citation type="submission" date="2025-08" db="UniProtKB">
        <authorList>
            <consortium name="RefSeq"/>
        </authorList>
    </citation>
    <scope>IDENTIFICATION</scope>
    <source>
        <strain evidence="16">Wakin</strain>
        <tissue evidence="16">Muscle</tissue>
    </source>
</reference>
<protein>
    <recommendedName>
        <fullName evidence="11">YLP motif-containing protein 1</fullName>
    </recommendedName>
    <alternativeName>
        <fullName evidence="12">Nuclear protein ZAP3</fullName>
    </alternativeName>
</protein>
<feature type="compositionally biased region" description="Polar residues" evidence="13">
    <location>
        <begin position="1270"/>
        <end position="1299"/>
    </location>
</feature>
<keyword evidence="7" id="KW-0804">Transcription</keyword>
<keyword evidence="15" id="KW-1185">Reference proteome</keyword>
<feature type="compositionally biased region" description="Basic and acidic residues" evidence="13">
    <location>
        <begin position="1407"/>
        <end position="1445"/>
    </location>
</feature>
<feature type="region of interest" description="Disordered" evidence="13">
    <location>
        <begin position="1683"/>
        <end position="1709"/>
    </location>
</feature>
<feature type="compositionally biased region" description="Pro residues" evidence="13">
    <location>
        <begin position="903"/>
        <end position="915"/>
    </location>
</feature>
<evidence type="ECO:0000313" key="15">
    <source>
        <dbReference type="Proteomes" id="UP000515129"/>
    </source>
</evidence>
<feature type="compositionally biased region" description="Pro residues" evidence="13">
    <location>
        <begin position="119"/>
        <end position="143"/>
    </location>
</feature>
<evidence type="ECO:0000256" key="2">
    <source>
        <dbReference type="ARBA" id="ARBA00022481"/>
    </source>
</evidence>
<feature type="compositionally biased region" description="Pro residues" evidence="13">
    <location>
        <begin position="440"/>
        <end position="461"/>
    </location>
</feature>
<feature type="region of interest" description="Disordered" evidence="13">
    <location>
        <begin position="1"/>
        <end position="253"/>
    </location>
</feature>
<dbReference type="GO" id="GO:0032204">
    <property type="term" value="P:regulation of telomere maintenance"/>
    <property type="evidence" value="ECO:0007669"/>
    <property type="project" value="TreeGrafter"/>
</dbReference>
<feature type="compositionally biased region" description="Polar residues" evidence="13">
    <location>
        <begin position="91"/>
        <end position="111"/>
    </location>
</feature>
<feature type="compositionally biased region" description="Pro residues" evidence="13">
    <location>
        <begin position="1463"/>
        <end position="1476"/>
    </location>
</feature>
<evidence type="ECO:0000256" key="12">
    <source>
        <dbReference type="ARBA" id="ARBA00083294"/>
    </source>
</evidence>
<evidence type="ECO:0000256" key="7">
    <source>
        <dbReference type="ARBA" id="ARBA00023163"/>
    </source>
</evidence>
<evidence type="ECO:0000256" key="1">
    <source>
        <dbReference type="ARBA" id="ARBA00004324"/>
    </source>
</evidence>
<comment type="subunit">
    <text evidence="10">Interacts with PPP1CA and NCOA5. Forms a complex with ILF2, ILF3, KHDRBS1, RBMX, NCOA5 and PPP1CA.</text>
</comment>
<name>A0A6P6RPK0_CARAU</name>
<feature type="compositionally biased region" description="Polar residues" evidence="13">
    <location>
        <begin position="201"/>
        <end position="210"/>
    </location>
</feature>
<feature type="compositionally biased region" description="Acidic residues" evidence="13">
    <location>
        <begin position="1045"/>
        <end position="1057"/>
    </location>
</feature>
<feature type="compositionally biased region" description="Basic and acidic residues" evidence="13">
    <location>
        <begin position="837"/>
        <end position="878"/>
    </location>
</feature>
<dbReference type="InterPro" id="IPR026314">
    <property type="entry name" value="YLP_motif_con_p1"/>
</dbReference>
<feature type="region of interest" description="Disordered" evidence="13">
    <location>
        <begin position="1270"/>
        <end position="1501"/>
    </location>
</feature>
<dbReference type="InterPro" id="IPR027417">
    <property type="entry name" value="P-loop_NTPase"/>
</dbReference>
<feature type="compositionally biased region" description="Basic and acidic residues" evidence="13">
    <location>
        <begin position="1478"/>
        <end position="1492"/>
    </location>
</feature>
<dbReference type="GO" id="GO:0016607">
    <property type="term" value="C:nuclear speck"/>
    <property type="evidence" value="ECO:0007669"/>
    <property type="project" value="UniProtKB-SubCell"/>
</dbReference>
<feature type="compositionally biased region" description="Pro residues" evidence="13">
    <location>
        <begin position="483"/>
        <end position="495"/>
    </location>
</feature>
<feature type="compositionally biased region" description="Acidic residues" evidence="13">
    <location>
        <begin position="879"/>
        <end position="894"/>
    </location>
</feature>
<dbReference type="FunFam" id="3.40.50.300:FF:000399">
    <property type="entry name" value="YLP motif containing 1"/>
    <property type="match status" value="1"/>
</dbReference>
<feature type="compositionally biased region" description="Polar residues" evidence="13">
    <location>
        <begin position="462"/>
        <end position="473"/>
    </location>
</feature>
<feature type="compositionally biased region" description="Polar residues" evidence="13">
    <location>
        <begin position="664"/>
        <end position="680"/>
    </location>
</feature>
<feature type="compositionally biased region" description="Basic and acidic residues" evidence="13">
    <location>
        <begin position="1452"/>
        <end position="1462"/>
    </location>
</feature>
<comment type="function">
    <text evidence="9">Plays a role in the reduction of telomerase activity during differentiation of embryonic stem cells by binding to the core promoter of TERT and controlling its down-regulation.</text>
</comment>
<feature type="domain" description="YLPM1-like spectrin repeat" evidence="14">
    <location>
        <begin position="275"/>
        <end position="392"/>
    </location>
</feature>
<feature type="compositionally biased region" description="Polar residues" evidence="13">
    <location>
        <begin position="596"/>
        <end position="608"/>
    </location>
</feature>
<dbReference type="GeneID" id="113121197"/>
<organism evidence="15 16">
    <name type="scientific">Carassius auratus</name>
    <name type="common">Goldfish</name>
    <dbReference type="NCBI Taxonomy" id="7957"/>
    <lineage>
        <taxon>Eukaryota</taxon>
        <taxon>Metazoa</taxon>
        <taxon>Chordata</taxon>
        <taxon>Craniata</taxon>
        <taxon>Vertebrata</taxon>
        <taxon>Euteleostomi</taxon>
        <taxon>Actinopterygii</taxon>
        <taxon>Neopterygii</taxon>
        <taxon>Teleostei</taxon>
        <taxon>Ostariophysi</taxon>
        <taxon>Cypriniformes</taxon>
        <taxon>Cyprinidae</taxon>
        <taxon>Cyprininae</taxon>
        <taxon>Carassius</taxon>
    </lineage>
</organism>
<feature type="compositionally biased region" description="Polar residues" evidence="13">
    <location>
        <begin position="1183"/>
        <end position="1198"/>
    </location>
</feature>
<feature type="compositionally biased region" description="Low complexity" evidence="13">
    <location>
        <begin position="496"/>
        <end position="507"/>
    </location>
</feature>
<feature type="compositionally biased region" description="Low complexity" evidence="13">
    <location>
        <begin position="69"/>
        <end position="90"/>
    </location>
</feature>
<evidence type="ECO:0000256" key="13">
    <source>
        <dbReference type="SAM" id="MobiDB-lite"/>
    </source>
</evidence>
<dbReference type="KEGG" id="caua:113121197"/>
<dbReference type="Pfam" id="PF26583">
    <property type="entry name" value="Spectrin_YLPM1"/>
    <property type="match status" value="1"/>
</dbReference>
<evidence type="ECO:0000256" key="8">
    <source>
        <dbReference type="ARBA" id="ARBA00023242"/>
    </source>
</evidence>
<evidence type="ECO:0000256" key="10">
    <source>
        <dbReference type="ARBA" id="ARBA00065932"/>
    </source>
</evidence>
<keyword evidence="8" id="KW-0539">Nucleus</keyword>
<feature type="compositionally biased region" description="Basic and acidic residues" evidence="13">
    <location>
        <begin position="1340"/>
        <end position="1400"/>
    </location>
</feature>
<accession>A0A6P6RPK0</accession>
<dbReference type="PANTHER" id="PTHR13413">
    <property type="entry name" value="YLP MOTIF CONTAINING PROTEIN NUCLEAR PROTEIN ZAP"/>
    <property type="match status" value="1"/>
</dbReference>
<feature type="compositionally biased region" description="Basic and acidic residues" evidence="13">
    <location>
        <begin position="521"/>
        <end position="532"/>
    </location>
</feature>
<keyword evidence="3" id="KW-0678">Repressor</keyword>
<dbReference type="Gene3D" id="3.40.50.300">
    <property type="entry name" value="P-loop containing nucleotide triphosphate hydrolases"/>
    <property type="match status" value="1"/>
</dbReference>
<gene>
    <name evidence="16" type="primary">LOC113121197</name>
</gene>
<evidence type="ECO:0000256" key="3">
    <source>
        <dbReference type="ARBA" id="ARBA00022491"/>
    </source>
</evidence>
<keyword evidence="4" id="KW-1017">Isopeptide bond</keyword>
<evidence type="ECO:0000256" key="9">
    <source>
        <dbReference type="ARBA" id="ARBA00058677"/>
    </source>
</evidence>
<dbReference type="RefSeq" id="XP_026147260.1">
    <property type="nucleotide sequence ID" value="XM_026291475.1"/>
</dbReference>
<comment type="subcellular location">
    <subcellularLocation>
        <location evidence="1">Nucleus speckle</location>
    </subcellularLocation>
</comment>
<dbReference type="InterPro" id="IPR058903">
    <property type="entry name" value="Spectrin_YLPM1-like"/>
</dbReference>
<feature type="compositionally biased region" description="Polar residues" evidence="13">
    <location>
        <begin position="172"/>
        <end position="193"/>
    </location>
</feature>
<keyword evidence="6" id="KW-0805">Transcription regulation</keyword>
<dbReference type="Pfam" id="PF13671">
    <property type="entry name" value="AAA_33"/>
    <property type="match status" value="1"/>
</dbReference>
<evidence type="ECO:0000256" key="5">
    <source>
        <dbReference type="ARBA" id="ARBA00022843"/>
    </source>
</evidence>
<dbReference type="SUPFAM" id="SSF52540">
    <property type="entry name" value="P-loop containing nucleoside triphosphate hydrolases"/>
    <property type="match status" value="1"/>
</dbReference>
<keyword evidence="2" id="KW-0488">Methylation</keyword>
<dbReference type="OrthoDB" id="513595at2759"/>
<feature type="compositionally biased region" description="Basic and acidic residues" evidence="13">
    <location>
        <begin position="681"/>
        <end position="691"/>
    </location>
</feature>
<evidence type="ECO:0000256" key="4">
    <source>
        <dbReference type="ARBA" id="ARBA00022499"/>
    </source>
</evidence>